<feature type="transmembrane region" description="Helical" evidence="7">
    <location>
        <begin position="188"/>
        <end position="207"/>
    </location>
</feature>
<gene>
    <name evidence="9" type="ORF">FJU08_03595</name>
</gene>
<comment type="subcellular location">
    <subcellularLocation>
        <location evidence="1 7">Cell membrane</location>
        <topology evidence="1 7">Multi-pass membrane protein</topology>
    </subcellularLocation>
</comment>
<protein>
    <submittedName>
        <fullName evidence="9">ABC transporter permease</fullName>
    </submittedName>
</protein>
<evidence type="ECO:0000259" key="8">
    <source>
        <dbReference type="PROSITE" id="PS50928"/>
    </source>
</evidence>
<organism evidence="9 10">
    <name type="scientific">Martelella alba</name>
    <dbReference type="NCBI Taxonomy" id="2590451"/>
    <lineage>
        <taxon>Bacteria</taxon>
        <taxon>Pseudomonadati</taxon>
        <taxon>Pseudomonadota</taxon>
        <taxon>Alphaproteobacteria</taxon>
        <taxon>Hyphomicrobiales</taxon>
        <taxon>Aurantimonadaceae</taxon>
        <taxon>Martelella</taxon>
    </lineage>
</organism>
<keyword evidence="3" id="KW-1003">Cell membrane</keyword>
<dbReference type="Gene3D" id="1.10.3720.10">
    <property type="entry name" value="MetI-like"/>
    <property type="match status" value="1"/>
</dbReference>
<dbReference type="InterPro" id="IPR035906">
    <property type="entry name" value="MetI-like_sf"/>
</dbReference>
<reference evidence="9 10" key="1">
    <citation type="submission" date="2019-06" db="EMBL/GenBank/DDBJ databases">
        <authorList>
            <person name="Li M."/>
        </authorList>
    </citation>
    <scope>NUCLEOTIDE SEQUENCE [LARGE SCALE GENOMIC DNA]</scope>
    <source>
        <strain evidence="9 10">BGMRC2036</strain>
    </source>
</reference>
<feature type="transmembrane region" description="Helical" evidence="7">
    <location>
        <begin position="12"/>
        <end position="30"/>
    </location>
</feature>
<name>A0A506UEL1_9HYPH</name>
<evidence type="ECO:0000256" key="3">
    <source>
        <dbReference type="ARBA" id="ARBA00022475"/>
    </source>
</evidence>
<dbReference type="RefSeq" id="WP_141147620.1">
    <property type="nucleotide sequence ID" value="NZ_VHLG01000002.1"/>
</dbReference>
<feature type="transmembrane region" description="Helical" evidence="7">
    <location>
        <begin position="130"/>
        <end position="154"/>
    </location>
</feature>
<dbReference type="Pfam" id="PF00528">
    <property type="entry name" value="BPD_transp_1"/>
    <property type="match status" value="1"/>
</dbReference>
<feature type="transmembrane region" description="Helical" evidence="7">
    <location>
        <begin position="288"/>
        <end position="312"/>
    </location>
</feature>
<proteinExistence type="inferred from homology"/>
<dbReference type="PANTHER" id="PTHR43163">
    <property type="entry name" value="DIPEPTIDE TRANSPORT SYSTEM PERMEASE PROTEIN DPPB-RELATED"/>
    <property type="match status" value="1"/>
</dbReference>
<comment type="similarity">
    <text evidence="7">Belongs to the binding-protein-dependent transport system permease family.</text>
</comment>
<keyword evidence="4 7" id="KW-0812">Transmembrane</keyword>
<keyword evidence="2 7" id="KW-0813">Transport</keyword>
<evidence type="ECO:0000256" key="7">
    <source>
        <dbReference type="RuleBase" id="RU363032"/>
    </source>
</evidence>
<dbReference type="EMBL" id="VHLG01000002">
    <property type="protein sequence ID" value="TPW32108.1"/>
    <property type="molecule type" value="Genomic_DNA"/>
</dbReference>
<dbReference type="CDD" id="cd06261">
    <property type="entry name" value="TM_PBP2"/>
    <property type="match status" value="1"/>
</dbReference>
<dbReference type="PROSITE" id="PS50928">
    <property type="entry name" value="ABC_TM1"/>
    <property type="match status" value="1"/>
</dbReference>
<evidence type="ECO:0000256" key="5">
    <source>
        <dbReference type="ARBA" id="ARBA00022989"/>
    </source>
</evidence>
<dbReference type="InterPro" id="IPR000515">
    <property type="entry name" value="MetI-like"/>
</dbReference>
<evidence type="ECO:0000256" key="1">
    <source>
        <dbReference type="ARBA" id="ARBA00004651"/>
    </source>
</evidence>
<feature type="transmembrane region" description="Helical" evidence="7">
    <location>
        <begin position="98"/>
        <end position="118"/>
    </location>
</feature>
<dbReference type="InterPro" id="IPR045621">
    <property type="entry name" value="BPD_transp_1_N"/>
</dbReference>
<dbReference type="GO" id="GO:0055085">
    <property type="term" value="P:transmembrane transport"/>
    <property type="evidence" value="ECO:0007669"/>
    <property type="project" value="InterPro"/>
</dbReference>
<keyword evidence="5 7" id="KW-1133">Transmembrane helix</keyword>
<evidence type="ECO:0000256" key="6">
    <source>
        <dbReference type="ARBA" id="ARBA00023136"/>
    </source>
</evidence>
<dbReference type="GO" id="GO:0005886">
    <property type="term" value="C:plasma membrane"/>
    <property type="evidence" value="ECO:0007669"/>
    <property type="project" value="UniProtKB-SubCell"/>
</dbReference>
<evidence type="ECO:0000256" key="4">
    <source>
        <dbReference type="ARBA" id="ARBA00022692"/>
    </source>
</evidence>
<dbReference type="OrthoDB" id="7375736at2"/>
<comment type="caution">
    <text evidence="9">The sequence shown here is derived from an EMBL/GenBank/DDBJ whole genome shotgun (WGS) entry which is preliminary data.</text>
</comment>
<keyword evidence="6 7" id="KW-0472">Membrane</keyword>
<dbReference type="SUPFAM" id="SSF161098">
    <property type="entry name" value="MetI-like"/>
    <property type="match status" value="1"/>
</dbReference>
<feature type="domain" description="ABC transmembrane type-1" evidence="8">
    <location>
        <begin position="94"/>
        <end position="311"/>
    </location>
</feature>
<keyword evidence="10" id="KW-1185">Reference proteome</keyword>
<feature type="transmembrane region" description="Helical" evidence="7">
    <location>
        <begin position="243"/>
        <end position="268"/>
    </location>
</feature>
<sequence>MISFMLRRALQAIFVMLCVAFIAFLMFSYLGDPVLNMVGADASLAERDAVRQALGLNDPLPVRYAAFVWRMLHGDFGVSYRLGMPVASLIAARLPATLELSFCAVFLSIIVGIPAGIYTAIRRNSLSSHVLLIGSLVGVSLPTFLIGMFLILFFSVDLGWLPSFGRGDTVSLGGWNTGFLTLSGLRSLILPTITLAFFQTTLIVRLVRAEMLEVLEEDYIRFARARGLSDRVIWFKEALKNTLVPVTTIIGLQMGAVIAFSIITETVFQWPGLGLLFINAVEFADVPILASYLVLVSAFFVVLNLAVDLLYYRIDPRLRGSQGASR</sequence>
<evidence type="ECO:0000313" key="10">
    <source>
        <dbReference type="Proteomes" id="UP000318801"/>
    </source>
</evidence>
<evidence type="ECO:0000313" key="9">
    <source>
        <dbReference type="EMBL" id="TPW32108.1"/>
    </source>
</evidence>
<dbReference type="Proteomes" id="UP000318801">
    <property type="component" value="Unassembled WGS sequence"/>
</dbReference>
<dbReference type="PANTHER" id="PTHR43163:SF2">
    <property type="entry name" value="ABC TRANSPORTER PERMEASE PROTEIN"/>
    <property type="match status" value="1"/>
</dbReference>
<evidence type="ECO:0000256" key="2">
    <source>
        <dbReference type="ARBA" id="ARBA00022448"/>
    </source>
</evidence>
<dbReference type="Pfam" id="PF19300">
    <property type="entry name" value="BPD_transp_1_N"/>
    <property type="match status" value="1"/>
</dbReference>
<accession>A0A506UEL1</accession>
<dbReference type="AlphaFoldDB" id="A0A506UEL1"/>